<proteinExistence type="predicted"/>
<keyword evidence="1" id="KW-1133">Transmembrane helix</keyword>
<protein>
    <recommendedName>
        <fullName evidence="4">NfeD-like C-terminal domain-containing protein</fullName>
    </recommendedName>
</protein>
<evidence type="ECO:0008006" key="4">
    <source>
        <dbReference type="Google" id="ProtNLM"/>
    </source>
</evidence>
<dbReference type="AlphaFoldDB" id="N2A414"/>
<dbReference type="HOGENOM" id="CLU_1515706_0_0_9"/>
<dbReference type="OrthoDB" id="1683445at2"/>
<dbReference type="PATRIC" id="fig|1235802.3.peg.5988"/>
<gene>
    <name evidence="2" type="ORF">C823_05666</name>
</gene>
<keyword evidence="1" id="KW-0472">Membrane</keyword>
<dbReference type="STRING" id="1235802.C823_05666"/>
<sequence>MSVQTIYMTCMIGGILLLLSSVIFSAADDFFDFAAFDLFSIDFGDFDLDILPISMKSLCLAATVFGSVSMLLFEYPATTRHVIAGVCAYIGAFAVQNITGFLKNHQSEADTIESICSRSYVVNVSIPEQGYGSVASSKQDRSVITLTAKSLDGSAIPAGTEVNIVNIADHVAIVVRL</sequence>
<evidence type="ECO:0000256" key="1">
    <source>
        <dbReference type="SAM" id="Phobius"/>
    </source>
</evidence>
<name>N2A414_9FIRM</name>
<feature type="transmembrane region" description="Helical" evidence="1">
    <location>
        <begin position="50"/>
        <end position="73"/>
    </location>
</feature>
<keyword evidence="3" id="KW-1185">Reference proteome</keyword>
<evidence type="ECO:0000313" key="2">
    <source>
        <dbReference type="EMBL" id="EMZ19114.1"/>
    </source>
</evidence>
<keyword evidence="1" id="KW-0812">Transmembrane</keyword>
<evidence type="ECO:0000313" key="3">
    <source>
        <dbReference type="Proteomes" id="UP000012589"/>
    </source>
</evidence>
<reference evidence="2 3" key="1">
    <citation type="journal article" date="2014" name="Genome Announc.">
        <title>Draft genome sequences of the altered schaedler flora, a defined bacterial community from gnotobiotic mice.</title>
        <authorList>
            <person name="Wannemuehler M.J."/>
            <person name="Overstreet A.M."/>
            <person name="Ward D.V."/>
            <person name="Phillips G.J."/>
        </authorList>
    </citation>
    <scope>NUCLEOTIDE SEQUENCE [LARGE SCALE GENOMIC DNA]</scope>
    <source>
        <strain evidence="2 3">ASF492</strain>
    </source>
</reference>
<dbReference type="InterPro" id="IPR012340">
    <property type="entry name" value="NA-bd_OB-fold"/>
</dbReference>
<dbReference type="Proteomes" id="UP000012589">
    <property type="component" value="Unassembled WGS sequence"/>
</dbReference>
<dbReference type="EMBL" id="AQFT01000175">
    <property type="protein sequence ID" value="EMZ19114.1"/>
    <property type="molecule type" value="Genomic_DNA"/>
</dbReference>
<organism evidence="2 3">
    <name type="scientific">Eubacterium plexicaudatum ASF492</name>
    <dbReference type="NCBI Taxonomy" id="1235802"/>
    <lineage>
        <taxon>Bacteria</taxon>
        <taxon>Bacillati</taxon>
        <taxon>Bacillota</taxon>
        <taxon>Clostridia</taxon>
        <taxon>Eubacteriales</taxon>
        <taxon>Eubacteriaceae</taxon>
        <taxon>Eubacterium</taxon>
    </lineage>
</organism>
<comment type="caution">
    <text evidence="2">The sequence shown here is derived from an EMBL/GenBank/DDBJ whole genome shotgun (WGS) entry which is preliminary data.</text>
</comment>
<dbReference type="Gene3D" id="2.40.50.140">
    <property type="entry name" value="Nucleic acid-binding proteins"/>
    <property type="match status" value="1"/>
</dbReference>
<accession>N2A414</accession>